<dbReference type="PRINTS" id="PR01415">
    <property type="entry name" value="ANKYRIN"/>
</dbReference>
<keyword evidence="1" id="KW-0677">Repeat</keyword>
<dbReference type="PANTHER" id="PTHR24171:SF8">
    <property type="entry name" value="BRCA1-ASSOCIATED RING DOMAIN PROTEIN 1"/>
    <property type="match status" value="1"/>
</dbReference>
<evidence type="ECO:0000256" key="4">
    <source>
        <dbReference type="SAM" id="Coils"/>
    </source>
</evidence>
<dbReference type="SMART" id="SM00248">
    <property type="entry name" value="ANK"/>
    <property type="match status" value="7"/>
</dbReference>
<evidence type="ECO:0008006" key="8">
    <source>
        <dbReference type="Google" id="ProtNLM"/>
    </source>
</evidence>
<feature type="compositionally biased region" description="Polar residues" evidence="5">
    <location>
        <begin position="661"/>
        <end position="683"/>
    </location>
</feature>
<evidence type="ECO:0000313" key="7">
    <source>
        <dbReference type="Proteomes" id="UP000801492"/>
    </source>
</evidence>
<feature type="region of interest" description="Disordered" evidence="5">
    <location>
        <begin position="272"/>
        <end position="301"/>
    </location>
</feature>
<dbReference type="PROSITE" id="PS50297">
    <property type="entry name" value="ANK_REP_REGION"/>
    <property type="match status" value="6"/>
</dbReference>
<evidence type="ECO:0000256" key="5">
    <source>
        <dbReference type="SAM" id="MobiDB-lite"/>
    </source>
</evidence>
<feature type="repeat" description="ANK" evidence="3">
    <location>
        <begin position="80"/>
        <end position="112"/>
    </location>
</feature>
<feature type="region of interest" description="Disordered" evidence="5">
    <location>
        <begin position="435"/>
        <end position="502"/>
    </location>
</feature>
<feature type="repeat" description="ANK" evidence="3">
    <location>
        <begin position="147"/>
        <end position="179"/>
    </location>
</feature>
<feature type="compositionally biased region" description="Basic residues" evidence="5">
    <location>
        <begin position="273"/>
        <end position="286"/>
    </location>
</feature>
<feature type="repeat" description="ANK" evidence="3">
    <location>
        <begin position="213"/>
        <end position="245"/>
    </location>
</feature>
<dbReference type="PROSITE" id="PS50088">
    <property type="entry name" value="ANK_REPEAT"/>
    <property type="match status" value="6"/>
</dbReference>
<dbReference type="GO" id="GO:0004842">
    <property type="term" value="F:ubiquitin-protein transferase activity"/>
    <property type="evidence" value="ECO:0007669"/>
    <property type="project" value="TreeGrafter"/>
</dbReference>
<dbReference type="OrthoDB" id="424503at2759"/>
<sequence>MSGGGGGGGGVGSAALRAAASAGDTARCARLLGSARSVRFSRDELGRSALHLAASAGHGPVVRLLLSVAAPREVDSPDGAGCTALQRAAADGHEEVVRLLLARGADVDRQDNVHGNCALHEAAWKGYSRTVALLATAGANLTRTNAGGFTALHLCCQNGHNQSCRELLLAGCDPDLQNNYGDTALHTAARYGHAGVTRILISAKSRVSEQNKNGDTALHIAAAMGRRKLTRILLEAACDKTIRNKQNETARDIALRKDLNEILNILDECSPKKDKKSKTKKRSKSKVRFDGKTSGATENPIRSKHWSPYGCHYYPDPEAFPSPRLDTLPDEPLKRGEQYYLDLAGNIRKGPVGVGYTCYCAPLFRHLEARLEKDKRELQRAQMRLGQRVAGLEQKLNRGTHARRSERVYNIKENPPPTLPRSRSLEMLDKIDSEIPLQATRSMDELDQPEEDEEPRPSVKELVARIQKQQASVSNNGGDNSESSDDEDSPMRMMQHRGPMGSSNLVFTHPDPNPNYENVPNGVPRSRMGVYSPTAMGSSLIDSTTSYIEPNVRIQESSVRSTPNTRIYTSSARIPVHYMQQQSPAFNEPEVRTYEPNTKYYEQNIDMRFAKLRMLDNTKVFESAKSGHEGSSRMLDSNKMFESTARMLENPHDVIDRDTNNDSGYSTKVYGSSKGNSPCLSGQTDNECLGASSLV</sequence>
<dbReference type="Pfam" id="PF12796">
    <property type="entry name" value="Ank_2"/>
    <property type="match status" value="2"/>
</dbReference>
<dbReference type="AlphaFoldDB" id="A0A8K0CF13"/>
<proteinExistence type="predicted"/>
<dbReference type="InterPro" id="IPR036770">
    <property type="entry name" value="Ankyrin_rpt-contain_sf"/>
</dbReference>
<organism evidence="6 7">
    <name type="scientific">Ignelater luminosus</name>
    <name type="common">Cucubano</name>
    <name type="synonym">Pyrophorus luminosus</name>
    <dbReference type="NCBI Taxonomy" id="2038154"/>
    <lineage>
        <taxon>Eukaryota</taxon>
        <taxon>Metazoa</taxon>
        <taxon>Ecdysozoa</taxon>
        <taxon>Arthropoda</taxon>
        <taxon>Hexapoda</taxon>
        <taxon>Insecta</taxon>
        <taxon>Pterygota</taxon>
        <taxon>Neoptera</taxon>
        <taxon>Endopterygota</taxon>
        <taxon>Coleoptera</taxon>
        <taxon>Polyphaga</taxon>
        <taxon>Elateriformia</taxon>
        <taxon>Elateroidea</taxon>
        <taxon>Elateridae</taxon>
        <taxon>Agrypninae</taxon>
        <taxon>Pyrophorini</taxon>
        <taxon>Ignelater</taxon>
    </lineage>
</organism>
<protein>
    <recommendedName>
        <fullName evidence="8">Ankyrin repeat domain-containing protein 6</fullName>
    </recommendedName>
</protein>
<feature type="coiled-coil region" evidence="4">
    <location>
        <begin position="364"/>
        <end position="395"/>
    </location>
</feature>
<dbReference type="GO" id="GO:0085020">
    <property type="term" value="P:protein K6-linked ubiquitination"/>
    <property type="evidence" value="ECO:0007669"/>
    <property type="project" value="TreeGrafter"/>
</dbReference>
<dbReference type="Gene3D" id="1.25.40.20">
    <property type="entry name" value="Ankyrin repeat-containing domain"/>
    <property type="match status" value="1"/>
</dbReference>
<feature type="repeat" description="ANK" evidence="3">
    <location>
        <begin position="114"/>
        <end position="146"/>
    </location>
</feature>
<dbReference type="PANTHER" id="PTHR24171">
    <property type="entry name" value="ANKYRIN REPEAT DOMAIN-CONTAINING PROTEIN 39-RELATED"/>
    <property type="match status" value="1"/>
</dbReference>
<evidence type="ECO:0000256" key="1">
    <source>
        <dbReference type="ARBA" id="ARBA00022737"/>
    </source>
</evidence>
<feature type="repeat" description="ANK" evidence="3">
    <location>
        <begin position="45"/>
        <end position="77"/>
    </location>
</feature>
<feature type="repeat" description="ANK" evidence="3">
    <location>
        <begin position="180"/>
        <end position="212"/>
    </location>
</feature>
<dbReference type="SUPFAM" id="SSF48403">
    <property type="entry name" value="Ankyrin repeat"/>
    <property type="match status" value="1"/>
</dbReference>
<keyword evidence="7" id="KW-1185">Reference proteome</keyword>
<evidence type="ECO:0000256" key="2">
    <source>
        <dbReference type="ARBA" id="ARBA00023043"/>
    </source>
</evidence>
<reference evidence="6" key="1">
    <citation type="submission" date="2019-08" db="EMBL/GenBank/DDBJ databases">
        <title>The genome of the North American firefly Photinus pyralis.</title>
        <authorList>
            <consortium name="Photinus pyralis genome working group"/>
            <person name="Fallon T.R."/>
            <person name="Sander Lower S.E."/>
            <person name="Weng J.-K."/>
        </authorList>
    </citation>
    <scope>NUCLEOTIDE SEQUENCE</scope>
    <source>
        <strain evidence="6">TRF0915ILg1</strain>
        <tissue evidence="6">Whole body</tissue>
    </source>
</reference>
<dbReference type="GO" id="GO:0031436">
    <property type="term" value="C:BRCA1-BARD1 complex"/>
    <property type="evidence" value="ECO:0007669"/>
    <property type="project" value="TreeGrafter"/>
</dbReference>
<feature type="compositionally biased region" description="Acidic residues" evidence="5">
    <location>
        <begin position="445"/>
        <end position="454"/>
    </location>
</feature>
<keyword evidence="2 3" id="KW-0040">ANK repeat</keyword>
<dbReference type="Proteomes" id="UP000801492">
    <property type="component" value="Unassembled WGS sequence"/>
</dbReference>
<feature type="region of interest" description="Disordered" evidence="5">
    <location>
        <begin position="653"/>
        <end position="683"/>
    </location>
</feature>
<name>A0A8K0CF13_IGNLU</name>
<evidence type="ECO:0000313" key="6">
    <source>
        <dbReference type="EMBL" id="KAF2883338.1"/>
    </source>
</evidence>
<comment type="caution">
    <text evidence="6">The sequence shown here is derived from an EMBL/GenBank/DDBJ whole genome shotgun (WGS) entry which is preliminary data.</text>
</comment>
<gene>
    <name evidence="6" type="ORF">ILUMI_22840</name>
</gene>
<dbReference type="GO" id="GO:0070531">
    <property type="term" value="C:BRCA1-A complex"/>
    <property type="evidence" value="ECO:0007669"/>
    <property type="project" value="TreeGrafter"/>
</dbReference>
<evidence type="ECO:0000256" key="3">
    <source>
        <dbReference type="PROSITE-ProRule" id="PRU00023"/>
    </source>
</evidence>
<accession>A0A8K0CF13</accession>
<dbReference type="InterPro" id="IPR002110">
    <property type="entry name" value="Ankyrin_rpt"/>
</dbReference>
<keyword evidence="4" id="KW-0175">Coiled coil</keyword>
<dbReference type="EMBL" id="VTPC01090436">
    <property type="protein sequence ID" value="KAF2883338.1"/>
    <property type="molecule type" value="Genomic_DNA"/>
</dbReference>